<sequence>MPEGSFITRDTNVSTNLDNNVGTKFTVDKQTKRADFEITQHITNIKLLKFIRTELGFGTVSIFEKNGFKYAKWFTSKRENIILLIYLLNGHLILEKRRHQFIEWLNTLNEVWNLNIQPKPFNCQVSLQTSWLAGFSDADAGFYTNVKKNFRGAARSQGGYYVRFITKFYITQRDEIGVLTKIKNLVGATNKISQLTNGKSNFLYNRLEITSTESTQILIQYFTEFPLKGIRKIDLLRWVRVQAYKNMFVVVSEKAAEKLARLITNLQEPTNGFTLSQEFSKEEKAIFADCPLNQKNPNYAPHKSKKKTITIKKSEN</sequence>
<evidence type="ECO:0000256" key="1">
    <source>
        <dbReference type="SAM" id="MobiDB-lite"/>
    </source>
</evidence>
<dbReference type="Pfam" id="PF00961">
    <property type="entry name" value="LAGLIDADG_1"/>
    <property type="match status" value="2"/>
</dbReference>
<name>A0A0S2ICY4_9CHLO</name>
<gene>
    <name evidence="3" type="primary">orf316</name>
</gene>
<feature type="domain" description="Homing endonuclease LAGLIDADG" evidence="2">
    <location>
        <begin position="16"/>
        <end position="106"/>
    </location>
</feature>
<geneLocation type="chloroplast" evidence="3"/>
<protein>
    <submittedName>
        <fullName evidence="3">Putative LAGLIDADG homing endonuclease</fullName>
    </submittedName>
</protein>
<dbReference type="InterPro" id="IPR051289">
    <property type="entry name" value="LAGLIDADG_Endonuclease"/>
</dbReference>
<proteinExistence type="predicted"/>
<feature type="domain" description="Homing endonuclease LAGLIDADG" evidence="2">
    <location>
        <begin position="132"/>
        <end position="240"/>
    </location>
</feature>
<evidence type="ECO:0000313" key="3">
    <source>
        <dbReference type="EMBL" id="ALO21458.1"/>
    </source>
</evidence>
<dbReference type="PANTHER" id="PTHR36181">
    <property type="entry name" value="INTRON-ENCODED ENDONUCLEASE AI3-RELATED"/>
    <property type="match status" value="1"/>
</dbReference>
<dbReference type="InterPro" id="IPR004860">
    <property type="entry name" value="LAGLIDADG_dom"/>
</dbReference>
<reference evidence="3" key="1">
    <citation type="journal article" date="2015" name="BMC Evol. Biol.">
        <title>Chloroplast phylogenomic analysis of chlorophyte green algae identifies a novel lineage sister to the Sphaeropleales (Chlorophyceae).</title>
        <authorList>
            <person name="Lemieux C."/>
            <person name="Vincent A.T."/>
            <person name="Labarre A."/>
            <person name="Otis C."/>
            <person name="Turmel M."/>
        </authorList>
    </citation>
    <scope>NUCLEOTIDE SEQUENCE</scope>
</reference>
<dbReference type="GO" id="GO:0005739">
    <property type="term" value="C:mitochondrion"/>
    <property type="evidence" value="ECO:0007669"/>
    <property type="project" value="UniProtKB-ARBA"/>
</dbReference>
<keyword evidence="3" id="KW-0540">Nuclease</keyword>
<keyword evidence="3" id="KW-0378">Hydrolase</keyword>
<dbReference type="PANTHER" id="PTHR36181:SF2">
    <property type="entry name" value="INTRON-ENCODED ENDONUCLEASE AI3-RELATED"/>
    <property type="match status" value="1"/>
</dbReference>
<dbReference type="InterPro" id="IPR027434">
    <property type="entry name" value="Homing_endonucl"/>
</dbReference>
<evidence type="ECO:0000259" key="2">
    <source>
        <dbReference type="Pfam" id="PF00961"/>
    </source>
</evidence>
<dbReference type="AlphaFoldDB" id="A0A0S2ICY4"/>
<keyword evidence="3" id="KW-0255">Endonuclease</keyword>
<dbReference type="Gene3D" id="3.10.28.10">
    <property type="entry name" value="Homing endonucleases"/>
    <property type="match status" value="2"/>
</dbReference>
<accession>A0A0S2ICY4</accession>
<dbReference type="SUPFAM" id="SSF55608">
    <property type="entry name" value="Homing endonucleases"/>
    <property type="match status" value="2"/>
</dbReference>
<feature type="region of interest" description="Disordered" evidence="1">
    <location>
        <begin position="293"/>
        <end position="316"/>
    </location>
</feature>
<organism evidence="3">
    <name type="scientific">Lobochlamys culleus</name>
    <dbReference type="NCBI Taxonomy" id="51693"/>
    <lineage>
        <taxon>Eukaryota</taxon>
        <taxon>Viridiplantae</taxon>
        <taxon>Chlorophyta</taxon>
        <taxon>core chlorophytes</taxon>
        <taxon>Chlorophyceae</taxon>
        <taxon>CS clade</taxon>
        <taxon>Chlamydomonadales</taxon>
        <taxon>Chlamydomonadaceae</taxon>
        <taxon>Lobochlamys</taxon>
    </lineage>
</organism>
<dbReference type="EMBL" id="KT625156">
    <property type="protein sequence ID" value="ALO21458.1"/>
    <property type="molecule type" value="Genomic_DNA"/>
</dbReference>
<keyword evidence="3" id="KW-0934">Plastid</keyword>
<keyword evidence="3" id="KW-0150">Chloroplast</keyword>
<dbReference type="GO" id="GO:0004519">
    <property type="term" value="F:endonuclease activity"/>
    <property type="evidence" value="ECO:0007669"/>
    <property type="project" value="UniProtKB-KW"/>
</dbReference>